<dbReference type="NCBIfam" id="TIGR01053">
    <property type="entry name" value="LSD1"/>
    <property type="match status" value="1"/>
</dbReference>
<dbReference type="AlphaFoldDB" id="A0A6I6A815"/>
<evidence type="ECO:0000313" key="1">
    <source>
        <dbReference type="EMBL" id="QGQ21692.1"/>
    </source>
</evidence>
<dbReference type="Proteomes" id="UP000427281">
    <property type="component" value="Chromosome"/>
</dbReference>
<gene>
    <name evidence="1" type="ORF">F1728_02860</name>
</gene>
<accession>A0A6I6A815</accession>
<name>A0A6I6A815_9PLAN</name>
<organism evidence="1 2">
    <name type="scientific">Gimesia benthica</name>
    <dbReference type="NCBI Taxonomy" id="2608982"/>
    <lineage>
        <taxon>Bacteria</taxon>
        <taxon>Pseudomonadati</taxon>
        <taxon>Planctomycetota</taxon>
        <taxon>Planctomycetia</taxon>
        <taxon>Planctomycetales</taxon>
        <taxon>Planctomycetaceae</taxon>
        <taxon>Gimesia</taxon>
    </lineage>
</organism>
<dbReference type="KEGG" id="gim:F1728_02860"/>
<sequence>MRLPRHSTLEQSLSEVTSTWDLIRPWGRSKPCWHRSSRNCSLCQTINLV</sequence>
<evidence type="ECO:0000313" key="2">
    <source>
        <dbReference type="Proteomes" id="UP000427281"/>
    </source>
</evidence>
<reference evidence="1 2" key="1">
    <citation type="submission" date="2019-09" db="EMBL/GenBank/DDBJ databases">
        <title>Gimesia benthica sp. nov., a novel bacterium isolated from deep-sea water of the Northwest Indian Ocean.</title>
        <authorList>
            <person name="Dai X."/>
        </authorList>
    </citation>
    <scope>NUCLEOTIDE SEQUENCE [LARGE SCALE GENOMIC DNA]</scope>
    <source>
        <strain evidence="1 2">E7</strain>
    </source>
</reference>
<dbReference type="EMBL" id="CP043930">
    <property type="protein sequence ID" value="QGQ21692.1"/>
    <property type="molecule type" value="Genomic_DNA"/>
</dbReference>
<proteinExistence type="predicted"/>
<keyword evidence="2" id="KW-1185">Reference proteome</keyword>
<protein>
    <submittedName>
        <fullName evidence="1">Uncharacterized protein</fullName>
    </submittedName>
</protein>